<dbReference type="EC" id="3.1.3.36" evidence="3"/>
<dbReference type="InterPro" id="IPR036691">
    <property type="entry name" value="Endo/exonu/phosph_ase_sf"/>
</dbReference>
<proteinExistence type="inferred from homology"/>
<dbReference type="InterPro" id="IPR000300">
    <property type="entry name" value="IPPc"/>
</dbReference>
<evidence type="ECO:0000313" key="7">
    <source>
        <dbReference type="EMBL" id="CAK7897573.1"/>
    </source>
</evidence>
<keyword evidence="8" id="KW-1185">Reference proteome</keyword>
<evidence type="ECO:0000256" key="5">
    <source>
        <dbReference type="SAM" id="MobiDB-lite"/>
    </source>
</evidence>
<evidence type="ECO:0000313" key="8">
    <source>
        <dbReference type="Proteomes" id="UP001497600"/>
    </source>
</evidence>
<dbReference type="Pfam" id="PF22669">
    <property type="entry name" value="Exo_endo_phos2"/>
    <property type="match status" value="1"/>
</dbReference>
<evidence type="ECO:0000259" key="6">
    <source>
        <dbReference type="PROSITE" id="PS50275"/>
    </source>
</evidence>
<evidence type="ECO:0000256" key="1">
    <source>
        <dbReference type="ARBA" id="ARBA00008943"/>
    </source>
</evidence>
<dbReference type="InterPro" id="IPR046985">
    <property type="entry name" value="IP5"/>
</dbReference>
<feature type="compositionally biased region" description="Low complexity" evidence="5">
    <location>
        <begin position="48"/>
        <end position="61"/>
    </location>
</feature>
<accession>A0ABP0E970</accession>
<feature type="region of interest" description="Disordered" evidence="5">
    <location>
        <begin position="163"/>
        <end position="189"/>
    </location>
</feature>
<dbReference type="PANTHER" id="PTHR11200">
    <property type="entry name" value="INOSITOL 5-PHOSPHATASE"/>
    <property type="match status" value="1"/>
</dbReference>
<dbReference type="EMBL" id="OZ004254">
    <property type="protein sequence ID" value="CAK7897573.1"/>
    <property type="molecule type" value="Genomic_DNA"/>
</dbReference>
<dbReference type="SUPFAM" id="SSF56219">
    <property type="entry name" value="DNase I-like"/>
    <property type="match status" value="1"/>
</dbReference>
<dbReference type="Gene3D" id="3.60.10.10">
    <property type="entry name" value="Endonuclease/exonuclease/phosphatase"/>
    <property type="match status" value="1"/>
</dbReference>
<organism evidence="7 8">
    <name type="scientific">[Candida] anglica</name>
    <dbReference type="NCBI Taxonomy" id="148631"/>
    <lineage>
        <taxon>Eukaryota</taxon>
        <taxon>Fungi</taxon>
        <taxon>Dikarya</taxon>
        <taxon>Ascomycota</taxon>
        <taxon>Saccharomycotina</taxon>
        <taxon>Pichiomycetes</taxon>
        <taxon>Debaryomycetaceae</taxon>
        <taxon>Kurtzmaniella</taxon>
    </lineage>
</organism>
<comment type="similarity">
    <text evidence="2">In the central section; belongs to the inositol 1,4,5-trisphosphate 5-phosphatase family.</text>
</comment>
<feature type="domain" description="SAC" evidence="6">
    <location>
        <begin position="197"/>
        <end position="576"/>
    </location>
</feature>
<dbReference type="InterPro" id="IPR002013">
    <property type="entry name" value="SAC_dom"/>
</dbReference>
<feature type="compositionally biased region" description="Low complexity" evidence="5">
    <location>
        <begin position="170"/>
        <end position="182"/>
    </location>
</feature>
<dbReference type="Pfam" id="PF02383">
    <property type="entry name" value="Syja_N"/>
    <property type="match status" value="1"/>
</dbReference>
<feature type="region of interest" description="Disordered" evidence="5">
    <location>
        <begin position="33"/>
        <end position="65"/>
    </location>
</feature>
<dbReference type="SMART" id="SM00128">
    <property type="entry name" value="IPPc"/>
    <property type="match status" value="1"/>
</dbReference>
<reference evidence="7 8" key="1">
    <citation type="submission" date="2024-01" db="EMBL/GenBank/DDBJ databases">
        <authorList>
            <consortium name="Genoscope - CEA"/>
            <person name="William W."/>
        </authorList>
    </citation>
    <scope>NUCLEOTIDE SEQUENCE [LARGE SCALE GENOMIC DNA]</scope>
    <source>
        <strain evidence="7 8">29B2s-10</strain>
    </source>
</reference>
<protein>
    <recommendedName>
        <fullName evidence="3">phosphoinositide 5-phosphatase</fullName>
        <ecNumber evidence="3">3.1.3.36</ecNumber>
    </recommendedName>
</protein>
<dbReference type="PROSITE" id="PS50275">
    <property type="entry name" value="SAC"/>
    <property type="match status" value="1"/>
</dbReference>
<evidence type="ECO:0000256" key="2">
    <source>
        <dbReference type="ARBA" id="ARBA00009678"/>
    </source>
</evidence>
<name>A0ABP0E970_9ASCO</name>
<dbReference type="Proteomes" id="UP001497600">
    <property type="component" value="Chromosome B"/>
</dbReference>
<evidence type="ECO:0000256" key="4">
    <source>
        <dbReference type="ARBA" id="ARBA00022801"/>
    </source>
</evidence>
<sequence length="1071" mass="120420">MKLYLNERPRTFILASESHALIVRYPFPKYKSAPNGSHSQHHHHHLGYHSSTSPTDSGSSSKGNMGPAANKVLVEFVRKESLQLAKFRDITPSKSSGKLITGFLGFISVKSNIYLGFITNHNKSATPVVGEDVYTITGVEFYCLTSDEYDHMIDDSSFGGSGSNGGYGNNTGSANQSQSSLSDSKDKKSSDYPAASIRKFLSSGSFFYSRDFDITSHMQERGYNQKSPTSTRQFNLIADSPYFKRFQWNSFMNAELIEFRNRLSPFERKEFDKTGFLTTIARGYAQTLNAVIHEGVDALLTVISKQSCLKNGPLFGDWGCDDSGEASNFVETEVIIYTARYCFAYVIVRGNVPIFWELESNLSKKNILSSKKSKKISYPRSFEASQHAFDRHFEKLSNQYGEVHIVNALSTDEKSYKGDLNQKFKEHLQYFNTHGRGNNASVTADTTAAGSNNLGPVSTKILCTDSPVSTSIVKKFGYNATNPSDIVRMLVQGIIDYGAYFYDIQKDSLTGKQLGVFRVNSFDCLSKANFLSKIICQEVIQLALRDVGVEVDHDLLVKHGKLWATNDEIISKLTLNFVSNTTKLQRSSGATTKGSIKSHLTKKYLNSVVEPKPNEMAMLKLLGRLQDQVSITLKNPIHDYISSELKDRSKEFSSHKDISIFASTFNVNGCCTEDNVDGWLYPEIDPALSYDVVFIGFQEIVELTPGHMVNTNSINRVWWVKQIKATLEKNSPDNSKYVSLWDGQLGGIALLLYIKESELENITNVEGSFKKTGLGGMSANKGGVSVSFNYYNTQICLVAAHLAAGLSNMDERHQNYKTIAKGIKFSKNRRIRDHDAVIWLGDFNYRIGLPNEQVKPLIEKEEYGKLFEYDQLNQQMAIGESFPFFDEMEIKFAPTYKFDNGTKTYDTSEKQRIPAWTDRILSMSRNKLVKQVAYDSAAELLFSDHRPVYAVFKVMVHIVDESKKLSLSNALYDTYKKNFGGINNLFFSHDVSFLMGDDDDEGNLPPPSSEVYKWWIHGGKPAKVYIKELERSVKDGGEFNVINPKLPINPFETTEEPEFVTNEELANILQK</sequence>
<comment type="similarity">
    <text evidence="1">Belongs to the synaptojanin family.</text>
</comment>
<dbReference type="PANTHER" id="PTHR11200:SF269">
    <property type="entry name" value="PHOSPHATIDYLINOSITOL 4,5-BISPHOSPHATE 5-PHOSPHATASE INP51"/>
    <property type="match status" value="1"/>
</dbReference>
<evidence type="ECO:0000256" key="3">
    <source>
        <dbReference type="ARBA" id="ARBA00013044"/>
    </source>
</evidence>
<gene>
    <name evidence="7" type="primary">INP51</name>
    <name evidence="7" type="ORF">CAAN4_B10396</name>
</gene>
<keyword evidence="4" id="KW-0378">Hydrolase</keyword>